<dbReference type="PROSITE" id="PS01348">
    <property type="entry name" value="MRAY_2"/>
    <property type="match status" value="1"/>
</dbReference>
<evidence type="ECO:0000256" key="9">
    <source>
        <dbReference type="SAM" id="Phobius"/>
    </source>
</evidence>
<dbReference type="PATRIC" id="fig|1618432.3.peg.984"/>
<organism evidence="10 11">
    <name type="scientific">Candidatus Daviesbacteria bacterium GW2011_GWF2_38_6</name>
    <dbReference type="NCBI Taxonomy" id="1618432"/>
    <lineage>
        <taxon>Bacteria</taxon>
        <taxon>Candidatus Daviesiibacteriota</taxon>
    </lineage>
</organism>
<dbReference type="InterPro" id="IPR003524">
    <property type="entry name" value="PNAcMuramoyl-5peptid_Trfase"/>
</dbReference>
<comment type="caution">
    <text evidence="10">The sequence shown here is derived from an EMBL/GenBank/DDBJ whole genome shotgun (WGS) entry which is preliminary data.</text>
</comment>
<feature type="transmembrane region" description="Helical" evidence="9">
    <location>
        <begin position="198"/>
        <end position="218"/>
    </location>
</feature>
<dbReference type="GO" id="GO:0005886">
    <property type="term" value="C:plasma membrane"/>
    <property type="evidence" value="ECO:0007669"/>
    <property type="project" value="TreeGrafter"/>
</dbReference>
<evidence type="ECO:0000256" key="7">
    <source>
        <dbReference type="NCBIfam" id="TIGR00445"/>
    </source>
</evidence>
<comment type="cofactor">
    <cofactor evidence="8">
        <name>Mg(2+)</name>
        <dbReference type="ChEBI" id="CHEBI:18420"/>
    </cofactor>
</comment>
<accession>A0A0G0K8R2</accession>
<feature type="transmembrane region" description="Helical" evidence="9">
    <location>
        <begin position="96"/>
        <end position="114"/>
    </location>
</feature>
<proteinExistence type="inferred from homology"/>
<dbReference type="CDD" id="cd06852">
    <property type="entry name" value="GT_MraY"/>
    <property type="match status" value="1"/>
</dbReference>
<feature type="transmembrane region" description="Helical" evidence="9">
    <location>
        <begin position="134"/>
        <end position="152"/>
    </location>
</feature>
<dbReference type="PANTHER" id="PTHR22926">
    <property type="entry name" value="PHOSPHO-N-ACETYLMURAMOYL-PENTAPEPTIDE-TRANSFERASE"/>
    <property type="match status" value="1"/>
</dbReference>
<dbReference type="GO" id="GO:0071555">
    <property type="term" value="P:cell wall organization"/>
    <property type="evidence" value="ECO:0007669"/>
    <property type="project" value="TreeGrafter"/>
</dbReference>
<dbReference type="GO" id="GO:0046872">
    <property type="term" value="F:metal ion binding"/>
    <property type="evidence" value="ECO:0007669"/>
    <property type="project" value="UniProtKB-KW"/>
</dbReference>
<dbReference type="InterPro" id="IPR000715">
    <property type="entry name" value="Glycosyl_transferase_4"/>
</dbReference>
<dbReference type="InterPro" id="IPR018480">
    <property type="entry name" value="PNAcMuramoyl-5peptid_Trfase_CS"/>
</dbReference>
<feature type="transmembrane region" description="Helical" evidence="9">
    <location>
        <begin position="22"/>
        <end position="45"/>
    </location>
</feature>
<keyword evidence="8" id="KW-0479">Metal-binding</keyword>
<reference evidence="10 11" key="1">
    <citation type="journal article" date="2015" name="Nature">
        <title>rRNA introns, odd ribosomes, and small enigmatic genomes across a large radiation of phyla.</title>
        <authorList>
            <person name="Brown C.T."/>
            <person name="Hug L.A."/>
            <person name="Thomas B.C."/>
            <person name="Sharon I."/>
            <person name="Castelle C.J."/>
            <person name="Singh A."/>
            <person name="Wilkins M.J."/>
            <person name="Williams K.H."/>
            <person name="Banfield J.F."/>
        </authorList>
    </citation>
    <scope>NUCLEOTIDE SEQUENCE [LARGE SCALE GENOMIC DNA]</scope>
</reference>
<dbReference type="EMBL" id="LBVC01000087">
    <property type="protein sequence ID" value="KKQ76058.1"/>
    <property type="molecule type" value="Genomic_DNA"/>
</dbReference>
<dbReference type="EC" id="2.7.8.13" evidence="7"/>
<name>A0A0G0K8R2_9BACT</name>
<keyword evidence="5 9" id="KW-1133">Transmembrane helix</keyword>
<keyword evidence="6 9" id="KW-0472">Membrane</keyword>
<evidence type="ECO:0000256" key="8">
    <source>
        <dbReference type="PIRSR" id="PIRSR600715-1"/>
    </source>
</evidence>
<evidence type="ECO:0000256" key="2">
    <source>
        <dbReference type="ARBA" id="ARBA00005583"/>
    </source>
</evidence>
<gene>
    <name evidence="10" type="ORF">US99_C0087G0002</name>
</gene>
<dbReference type="GO" id="GO:0008963">
    <property type="term" value="F:phospho-N-acetylmuramoyl-pentapeptide-transferase activity"/>
    <property type="evidence" value="ECO:0007669"/>
    <property type="project" value="UniProtKB-UniRule"/>
</dbReference>
<keyword evidence="4 9" id="KW-0812">Transmembrane</keyword>
<dbReference type="Pfam" id="PF10555">
    <property type="entry name" value="MraY_sig1"/>
    <property type="match status" value="1"/>
</dbReference>
<protein>
    <recommendedName>
        <fullName evidence="7">Phospho-N-acetylmuramoyl-pentapeptide-transferase</fullName>
        <ecNumber evidence="7">2.7.8.13</ecNumber>
    </recommendedName>
</protein>
<feature type="binding site" evidence="8">
    <location>
        <position position="190"/>
    </location>
    <ligand>
        <name>Mg(2+)</name>
        <dbReference type="ChEBI" id="CHEBI:18420"/>
    </ligand>
</feature>
<evidence type="ECO:0000256" key="3">
    <source>
        <dbReference type="ARBA" id="ARBA00022679"/>
    </source>
</evidence>
<keyword evidence="3 10" id="KW-0808">Transferase</keyword>
<feature type="binding site" evidence="8">
    <location>
        <position position="265"/>
    </location>
    <ligand>
        <name>Mg(2+)</name>
        <dbReference type="ChEBI" id="CHEBI:18420"/>
    </ligand>
</feature>
<evidence type="ECO:0000313" key="11">
    <source>
        <dbReference type="Proteomes" id="UP000034324"/>
    </source>
</evidence>
<feature type="transmembrane region" description="Helical" evidence="9">
    <location>
        <begin position="230"/>
        <end position="254"/>
    </location>
</feature>
<feature type="transmembrane region" description="Helical" evidence="9">
    <location>
        <begin position="172"/>
        <end position="191"/>
    </location>
</feature>
<dbReference type="PANTHER" id="PTHR22926:SF5">
    <property type="entry name" value="PHOSPHO-N-ACETYLMURAMOYL-PENTAPEPTIDE-TRANSFERASE HOMOLOG"/>
    <property type="match status" value="1"/>
</dbReference>
<evidence type="ECO:0000256" key="1">
    <source>
        <dbReference type="ARBA" id="ARBA00004141"/>
    </source>
</evidence>
<evidence type="ECO:0000256" key="5">
    <source>
        <dbReference type="ARBA" id="ARBA00022989"/>
    </source>
</evidence>
<sequence>MLYHFLYPLYEYVNAFNVFKYITFRIFGAGLTALFLSFIVGPSFIKILKIKQFEQAIRTDGPSSHFIKKGTPTMGGLLILFCTLFSTLLWADLTNSYIWCAIGIMVGYGLIGFLDDYKKIAQKNSKGISGKTKLFFQIIFALVVAIFLYQNVSISSDLTFPLFKNFVLPLGWFYIPFVVFVIVGTSNAVNLTDGLDGLAIGPVMTVAGTFLLLCYVTGHAKIAQYLQVMFIPRTGELAIFCGAMVTAGLGFLWFSTYPAAVFMGDVGSLALGR</sequence>
<comment type="similarity">
    <text evidence="2">Belongs to the glycosyltransferase 4 family. MraY subfamily.</text>
</comment>
<keyword evidence="8" id="KW-0460">Magnesium</keyword>
<dbReference type="GO" id="GO:0009252">
    <property type="term" value="P:peptidoglycan biosynthetic process"/>
    <property type="evidence" value="ECO:0007669"/>
    <property type="project" value="UniProtKB-UniRule"/>
</dbReference>
<feature type="transmembrane region" description="Helical" evidence="9">
    <location>
        <begin position="66"/>
        <end position="90"/>
    </location>
</feature>
<dbReference type="PROSITE" id="PS01347">
    <property type="entry name" value="MRAY_1"/>
    <property type="match status" value="1"/>
</dbReference>
<dbReference type="Proteomes" id="UP000034324">
    <property type="component" value="Unassembled WGS sequence"/>
</dbReference>
<evidence type="ECO:0000256" key="6">
    <source>
        <dbReference type="ARBA" id="ARBA00023136"/>
    </source>
</evidence>
<evidence type="ECO:0000256" key="4">
    <source>
        <dbReference type="ARBA" id="ARBA00022692"/>
    </source>
</evidence>
<dbReference type="AlphaFoldDB" id="A0A0G0K8R2"/>
<evidence type="ECO:0000313" key="10">
    <source>
        <dbReference type="EMBL" id="KKQ76058.1"/>
    </source>
</evidence>
<dbReference type="NCBIfam" id="TIGR00445">
    <property type="entry name" value="mraY"/>
    <property type="match status" value="1"/>
</dbReference>
<dbReference type="Pfam" id="PF00953">
    <property type="entry name" value="Glycos_transf_4"/>
    <property type="match status" value="1"/>
</dbReference>
<comment type="subcellular location">
    <subcellularLocation>
        <location evidence="1">Membrane</location>
        <topology evidence="1">Multi-pass membrane protein</topology>
    </subcellularLocation>
</comment>